<comment type="caution">
    <text evidence="2">The sequence shown here is derived from an EMBL/GenBank/DDBJ whole genome shotgun (WGS) entry which is preliminary data.</text>
</comment>
<reference evidence="2" key="1">
    <citation type="submission" date="2016-06" db="EMBL/GenBank/DDBJ databases">
        <title>Draft Genome sequence of the fungus Inonotus baumii.</title>
        <authorList>
            <person name="Zhu H."/>
            <person name="Lin W."/>
        </authorList>
    </citation>
    <scope>NUCLEOTIDE SEQUENCE</scope>
    <source>
        <strain evidence="2">821</strain>
    </source>
</reference>
<protein>
    <submittedName>
        <fullName evidence="2">Uncharacterized protein</fullName>
    </submittedName>
</protein>
<feature type="compositionally biased region" description="Pro residues" evidence="1">
    <location>
        <begin position="8"/>
        <end position="19"/>
    </location>
</feature>
<dbReference type="Proteomes" id="UP000757232">
    <property type="component" value="Unassembled WGS sequence"/>
</dbReference>
<dbReference type="EMBL" id="LNZH02000217">
    <property type="protein sequence ID" value="OCB83846.1"/>
    <property type="molecule type" value="Genomic_DNA"/>
</dbReference>
<sequence>MNPNASPYQPPRFYPPPSEPQHRTAPHPRPHPQPSIYDAKRATNMHFAIFPNARNTRPHLKGRQMPPANHPVVQPHNGSSIAMIGPEPAMMFGSVTALPQAANGVLPAHLAMYQQAYLNQYPQLHPAPTRVISGGRGLGPQRGPAVGNTDFYGQGYNYQYWQGIYNPSAEPSSGSIQGSSGAGSASSSSQPSPSSSSTSMGINAPSYISYQGLPLPVCRNPLSPSLLPLPSVQEYNERKDLVRLHSMLGVSSRHLLRWNVNEDPYYAQCDGRRITYDEQLEPAFLEPGCKAIIVVVALDCSEAKGFAMLEPENGQRLYCFPVSACPGSVCLQKLYAEEVLLGNSWKEEDTLYVTSDSKSETSSQVTSTPGTQQAAPSSSDLQSPEKDQEQNGQPNVDYKLDIRGVLDGIRDGLRTPLSHSEWSTLTLHEKFTLACRVSARRSEWDSLSSSCCNVDFLKRTLELEAALSGLQNHGDVISYNKACDAIREAHKRLDAYVFESGYSDDTEINTTNVKANDELVGAFRKAGRSKEGRDERGREPVRVIDFFPPGKTTFKGLRWMGWKPAGGIDAYFLCLA</sequence>
<organism evidence="2 3">
    <name type="scientific">Sanghuangporus baumii</name>
    <name type="common">Phellinus baumii</name>
    <dbReference type="NCBI Taxonomy" id="108892"/>
    <lineage>
        <taxon>Eukaryota</taxon>
        <taxon>Fungi</taxon>
        <taxon>Dikarya</taxon>
        <taxon>Basidiomycota</taxon>
        <taxon>Agaricomycotina</taxon>
        <taxon>Agaricomycetes</taxon>
        <taxon>Hymenochaetales</taxon>
        <taxon>Hymenochaetaceae</taxon>
        <taxon>Sanghuangporus</taxon>
    </lineage>
</organism>
<evidence type="ECO:0000256" key="1">
    <source>
        <dbReference type="SAM" id="MobiDB-lite"/>
    </source>
</evidence>
<feature type="compositionally biased region" description="Polar residues" evidence="1">
    <location>
        <begin position="356"/>
        <end position="382"/>
    </location>
</feature>
<evidence type="ECO:0000313" key="3">
    <source>
        <dbReference type="Proteomes" id="UP000757232"/>
    </source>
</evidence>
<feature type="region of interest" description="Disordered" evidence="1">
    <location>
        <begin position="1"/>
        <end position="37"/>
    </location>
</feature>
<accession>A0A9Q5HPZ1</accession>
<dbReference type="AlphaFoldDB" id="A0A9Q5HPZ1"/>
<proteinExistence type="predicted"/>
<evidence type="ECO:0000313" key="2">
    <source>
        <dbReference type="EMBL" id="OCB83846.1"/>
    </source>
</evidence>
<keyword evidence="3" id="KW-1185">Reference proteome</keyword>
<feature type="region of interest" description="Disordered" evidence="1">
    <location>
        <begin position="356"/>
        <end position="397"/>
    </location>
</feature>
<gene>
    <name evidence="2" type="ORF">A7U60_g9051</name>
</gene>
<feature type="region of interest" description="Disordered" evidence="1">
    <location>
        <begin position="171"/>
        <end position="200"/>
    </location>
</feature>
<feature type="compositionally biased region" description="Low complexity" evidence="1">
    <location>
        <begin position="171"/>
        <end position="199"/>
    </location>
</feature>
<name>A0A9Q5HPZ1_SANBA</name>